<feature type="transmembrane region" description="Helical" evidence="5">
    <location>
        <begin position="249"/>
        <end position="269"/>
    </location>
</feature>
<evidence type="ECO:0000313" key="7">
    <source>
        <dbReference type="EMBL" id="KAF2877538.1"/>
    </source>
</evidence>
<protein>
    <submittedName>
        <fullName evidence="7">Major facilitator superfamily domain-containing protein</fullName>
    </submittedName>
</protein>
<evidence type="ECO:0000313" key="8">
    <source>
        <dbReference type="Proteomes" id="UP000481861"/>
    </source>
</evidence>
<dbReference type="AlphaFoldDB" id="A0A7C8MG03"/>
<dbReference type="FunFam" id="1.20.1720.10:FF:000018">
    <property type="entry name" value="Putative MFS multidrug transporter"/>
    <property type="match status" value="1"/>
</dbReference>
<feature type="transmembrane region" description="Helical" evidence="5">
    <location>
        <begin position="147"/>
        <end position="168"/>
    </location>
</feature>
<dbReference type="Pfam" id="PF07690">
    <property type="entry name" value="MFS_1"/>
    <property type="match status" value="1"/>
</dbReference>
<feature type="transmembrane region" description="Helical" evidence="5">
    <location>
        <begin position="383"/>
        <end position="402"/>
    </location>
</feature>
<dbReference type="SUPFAM" id="SSF103473">
    <property type="entry name" value="MFS general substrate transporter"/>
    <property type="match status" value="1"/>
</dbReference>
<dbReference type="GO" id="GO:0022857">
    <property type="term" value="F:transmembrane transporter activity"/>
    <property type="evidence" value="ECO:0007669"/>
    <property type="project" value="InterPro"/>
</dbReference>
<comment type="caution">
    <text evidence="7">The sequence shown here is derived from an EMBL/GenBank/DDBJ whole genome shotgun (WGS) entry which is preliminary data.</text>
</comment>
<dbReference type="Gene3D" id="1.20.1720.10">
    <property type="entry name" value="Multidrug resistance protein D"/>
    <property type="match status" value="1"/>
</dbReference>
<feature type="transmembrane region" description="Helical" evidence="5">
    <location>
        <begin position="180"/>
        <end position="198"/>
    </location>
</feature>
<keyword evidence="2 5" id="KW-0812">Transmembrane</keyword>
<dbReference type="PRINTS" id="PR01036">
    <property type="entry name" value="TCRTETB"/>
</dbReference>
<feature type="transmembrane region" description="Helical" evidence="5">
    <location>
        <begin position="357"/>
        <end position="376"/>
    </location>
</feature>
<dbReference type="PANTHER" id="PTHR23501:SF94">
    <property type="entry name" value="MAJOR FACILITATOR SUPERFAMILY (MFS) PROFILE DOMAIN-CONTAINING PROTEIN"/>
    <property type="match status" value="1"/>
</dbReference>
<evidence type="ECO:0000256" key="1">
    <source>
        <dbReference type="ARBA" id="ARBA00004141"/>
    </source>
</evidence>
<dbReference type="EMBL" id="JAADJZ010000002">
    <property type="protein sequence ID" value="KAF2877538.1"/>
    <property type="molecule type" value="Genomic_DNA"/>
</dbReference>
<dbReference type="InterPro" id="IPR011701">
    <property type="entry name" value="MFS"/>
</dbReference>
<keyword evidence="8" id="KW-1185">Reference proteome</keyword>
<dbReference type="InterPro" id="IPR020846">
    <property type="entry name" value="MFS_dom"/>
</dbReference>
<evidence type="ECO:0000256" key="2">
    <source>
        <dbReference type="ARBA" id="ARBA00022692"/>
    </source>
</evidence>
<feature type="transmembrane region" description="Helical" evidence="5">
    <location>
        <begin position="54"/>
        <end position="81"/>
    </location>
</feature>
<evidence type="ECO:0000259" key="6">
    <source>
        <dbReference type="PROSITE" id="PS50850"/>
    </source>
</evidence>
<organism evidence="7 8">
    <name type="scientific">Massariosphaeria phaeospora</name>
    <dbReference type="NCBI Taxonomy" id="100035"/>
    <lineage>
        <taxon>Eukaryota</taxon>
        <taxon>Fungi</taxon>
        <taxon>Dikarya</taxon>
        <taxon>Ascomycota</taxon>
        <taxon>Pezizomycotina</taxon>
        <taxon>Dothideomycetes</taxon>
        <taxon>Pleosporomycetidae</taxon>
        <taxon>Pleosporales</taxon>
        <taxon>Pleosporales incertae sedis</taxon>
        <taxon>Massariosphaeria</taxon>
    </lineage>
</organism>
<feature type="transmembrane region" description="Helical" evidence="5">
    <location>
        <begin position="520"/>
        <end position="538"/>
    </location>
</feature>
<keyword evidence="4 5" id="KW-0472">Membrane</keyword>
<name>A0A7C8MG03_9PLEO</name>
<feature type="domain" description="Major facilitator superfamily (MFS) profile" evidence="6">
    <location>
        <begin position="56"/>
        <end position="543"/>
    </location>
</feature>
<feature type="transmembrane region" description="Helical" evidence="5">
    <location>
        <begin position="122"/>
        <end position="141"/>
    </location>
</feature>
<gene>
    <name evidence="7" type="ORF">BDV95DRAFT_481790</name>
</gene>
<accession>A0A7C8MG03</accession>
<dbReference type="OrthoDB" id="2351791at2759"/>
<evidence type="ECO:0000256" key="4">
    <source>
        <dbReference type="ARBA" id="ARBA00023136"/>
    </source>
</evidence>
<evidence type="ECO:0000256" key="5">
    <source>
        <dbReference type="SAM" id="Phobius"/>
    </source>
</evidence>
<dbReference type="Proteomes" id="UP000481861">
    <property type="component" value="Unassembled WGS sequence"/>
</dbReference>
<feature type="transmembrane region" description="Helical" evidence="5">
    <location>
        <begin position="454"/>
        <end position="472"/>
    </location>
</feature>
<sequence>MGEKPVVRVVDLDLPRKPTSAIRTVSPTPLLEVDLEARGYGQSHEEWKPQKQEWFIMISLAIISLMVALDATILVTVLPTIAKALEGSSIDAFWAGTSFLLSSAVFQPVIASVSEVFGRQQLLLLSLTFFTVGTILCAISTDFTLLLVGRSIQGVGGGGIITMSQVIFCDIVPLRQRPKYFSIVLGAWSVGSILGPVVGGALCQNSTWRWVFYINFPFCFLGFVLGFLFVRLDSASELTVAQKLRQTDWLGAVLFLGGMSSALIGLSWGGIQYSWVSAQTLVPIIVGGLSVAVFVAWQLYVQPKSLLPMSIFASSSAVAAFYCALVNGLILFTALYYVPFFCMSIRSSSPTKAGIDLFPALFFLLPGSILVSVLTTRLGQFRWAIWSGWAIGTVGCGLFFLFDLHTNIVLWAVALSIFGIGTGMVLTSVNVGIQAISKAEDCAMAASMYGFMRSLGMPLGVAVSGTVFQNAMSARLALVGLPTAIAHDSERYIHVLHTMDPADPKRVAILDAYLEGFRGVWLLITLASASALAVSIFIKKHSMNKVLLSKYTAH</sequence>
<feature type="transmembrane region" description="Helical" evidence="5">
    <location>
        <begin position="281"/>
        <end position="300"/>
    </location>
</feature>
<proteinExistence type="predicted"/>
<dbReference type="PROSITE" id="PS50850">
    <property type="entry name" value="MFS"/>
    <property type="match status" value="1"/>
</dbReference>
<comment type="subcellular location">
    <subcellularLocation>
        <location evidence="1">Membrane</location>
        <topology evidence="1">Multi-pass membrane protein</topology>
    </subcellularLocation>
</comment>
<dbReference type="GO" id="GO:0005886">
    <property type="term" value="C:plasma membrane"/>
    <property type="evidence" value="ECO:0007669"/>
    <property type="project" value="TreeGrafter"/>
</dbReference>
<dbReference type="Gene3D" id="1.20.1250.20">
    <property type="entry name" value="MFS general substrate transporter like domains"/>
    <property type="match status" value="1"/>
</dbReference>
<dbReference type="InterPro" id="IPR036259">
    <property type="entry name" value="MFS_trans_sf"/>
</dbReference>
<feature type="transmembrane region" description="Helical" evidence="5">
    <location>
        <begin position="210"/>
        <end position="229"/>
    </location>
</feature>
<reference evidence="7 8" key="1">
    <citation type="submission" date="2020-01" db="EMBL/GenBank/DDBJ databases">
        <authorList>
            <consortium name="DOE Joint Genome Institute"/>
            <person name="Haridas S."/>
            <person name="Albert R."/>
            <person name="Binder M."/>
            <person name="Bloem J."/>
            <person name="Labutti K."/>
            <person name="Salamov A."/>
            <person name="Andreopoulos B."/>
            <person name="Baker S.E."/>
            <person name="Barry K."/>
            <person name="Bills G."/>
            <person name="Bluhm B.H."/>
            <person name="Cannon C."/>
            <person name="Castanera R."/>
            <person name="Culley D.E."/>
            <person name="Daum C."/>
            <person name="Ezra D."/>
            <person name="Gonzalez J.B."/>
            <person name="Henrissat B."/>
            <person name="Kuo A."/>
            <person name="Liang C."/>
            <person name="Lipzen A."/>
            <person name="Lutzoni F."/>
            <person name="Magnuson J."/>
            <person name="Mondo S."/>
            <person name="Nolan M."/>
            <person name="Ohm R."/>
            <person name="Pangilinan J."/>
            <person name="Park H.-J.H."/>
            <person name="Ramirez L."/>
            <person name="Alfaro M."/>
            <person name="Sun H."/>
            <person name="Tritt A."/>
            <person name="Yoshinaga Y."/>
            <person name="Zwiers L.-H.L."/>
            <person name="Turgeon B.G."/>
            <person name="Goodwin S.B."/>
            <person name="Spatafora J.W."/>
            <person name="Crous P.W."/>
            <person name="Grigoriev I.V."/>
        </authorList>
    </citation>
    <scope>NUCLEOTIDE SEQUENCE [LARGE SCALE GENOMIC DNA]</scope>
    <source>
        <strain evidence="7 8">CBS 611.86</strain>
    </source>
</reference>
<feature type="transmembrane region" description="Helical" evidence="5">
    <location>
        <begin position="408"/>
        <end position="433"/>
    </location>
</feature>
<feature type="transmembrane region" description="Helical" evidence="5">
    <location>
        <begin position="312"/>
        <end position="337"/>
    </location>
</feature>
<feature type="transmembrane region" description="Helical" evidence="5">
    <location>
        <begin position="93"/>
        <end position="110"/>
    </location>
</feature>
<dbReference type="PANTHER" id="PTHR23501">
    <property type="entry name" value="MAJOR FACILITATOR SUPERFAMILY"/>
    <property type="match status" value="1"/>
</dbReference>
<evidence type="ECO:0000256" key="3">
    <source>
        <dbReference type="ARBA" id="ARBA00022989"/>
    </source>
</evidence>
<keyword evidence="3 5" id="KW-1133">Transmembrane helix</keyword>